<dbReference type="AlphaFoldDB" id="A0A0L0DEI1"/>
<evidence type="ECO:0000313" key="2">
    <source>
        <dbReference type="EMBL" id="KNC50709.1"/>
    </source>
</evidence>
<evidence type="ECO:0000313" key="3">
    <source>
        <dbReference type="Proteomes" id="UP000054408"/>
    </source>
</evidence>
<dbReference type="GeneID" id="25569541"/>
<keyword evidence="3" id="KW-1185">Reference proteome</keyword>
<accession>A0A0L0DEI1</accession>
<gene>
    <name evidence="2" type="ORF">AMSG_11626</name>
</gene>
<feature type="region of interest" description="Disordered" evidence="1">
    <location>
        <begin position="204"/>
        <end position="237"/>
    </location>
</feature>
<name>A0A0L0DEI1_THETB</name>
<reference evidence="2 3" key="1">
    <citation type="submission" date="2010-05" db="EMBL/GenBank/DDBJ databases">
        <title>The Genome Sequence of Thecamonas trahens ATCC 50062.</title>
        <authorList>
            <consortium name="The Broad Institute Genome Sequencing Platform"/>
            <person name="Russ C."/>
            <person name="Cuomo C."/>
            <person name="Shea T."/>
            <person name="Young S.K."/>
            <person name="Zeng Q."/>
            <person name="Koehrsen M."/>
            <person name="Haas B."/>
            <person name="Borodovsky M."/>
            <person name="Guigo R."/>
            <person name="Alvarado L."/>
            <person name="Berlin A."/>
            <person name="Bochicchio J."/>
            <person name="Borenstein D."/>
            <person name="Chapman S."/>
            <person name="Chen Z."/>
            <person name="Freedman E."/>
            <person name="Gellesch M."/>
            <person name="Goldberg J."/>
            <person name="Griggs A."/>
            <person name="Gujja S."/>
            <person name="Heilman E."/>
            <person name="Heiman D."/>
            <person name="Hepburn T."/>
            <person name="Howarth C."/>
            <person name="Jen D."/>
            <person name="Larson L."/>
            <person name="Mehta T."/>
            <person name="Park D."/>
            <person name="Pearson M."/>
            <person name="Roberts A."/>
            <person name="Saif S."/>
            <person name="Shenoy N."/>
            <person name="Sisk P."/>
            <person name="Stolte C."/>
            <person name="Sykes S."/>
            <person name="Thomson T."/>
            <person name="Walk T."/>
            <person name="White J."/>
            <person name="Yandava C."/>
            <person name="Burger G."/>
            <person name="Gray M.W."/>
            <person name="Holland P.W.H."/>
            <person name="King N."/>
            <person name="Lang F.B.F."/>
            <person name="Roger A.J."/>
            <person name="Ruiz-Trillo I."/>
            <person name="Lander E."/>
            <person name="Nusbaum C."/>
        </authorList>
    </citation>
    <scope>NUCLEOTIDE SEQUENCE [LARGE SCALE GENOMIC DNA]</scope>
    <source>
        <strain evidence="2 3">ATCC 50062</strain>
    </source>
</reference>
<dbReference type="EMBL" id="GL349435">
    <property type="protein sequence ID" value="KNC50709.1"/>
    <property type="molecule type" value="Genomic_DNA"/>
</dbReference>
<dbReference type="RefSeq" id="XP_013762605.1">
    <property type="nucleotide sequence ID" value="XM_013907151.1"/>
</dbReference>
<dbReference type="Proteomes" id="UP000054408">
    <property type="component" value="Unassembled WGS sequence"/>
</dbReference>
<proteinExistence type="predicted"/>
<evidence type="ECO:0000256" key="1">
    <source>
        <dbReference type="SAM" id="MobiDB-lite"/>
    </source>
</evidence>
<organism evidence="2 3">
    <name type="scientific">Thecamonas trahens ATCC 50062</name>
    <dbReference type="NCBI Taxonomy" id="461836"/>
    <lineage>
        <taxon>Eukaryota</taxon>
        <taxon>Apusozoa</taxon>
        <taxon>Apusomonadida</taxon>
        <taxon>Apusomonadidae</taxon>
        <taxon>Thecamonas</taxon>
    </lineage>
</organism>
<protein>
    <submittedName>
        <fullName evidence="2">Uncharacterized protein</fullName>
    </submittedName>
</protein>
<sequence>MQNPHHSQETLRRRLIALASRRVVYQPSRRRLIAPTSRRAEHHKALIGHGLIALGHPPQAADSSDADLAGEPWRRPGFANFANLANLAQGSRTRPRTEAFAYAVSPTTDGGSRPRYDSMDSVDELALVVESEVVRSFGDEHLTEADAMTRVAALSEQHPNQLRGERRTTARELANIVDELDIDMRTCDFELDASLLDVDDEAATGESDVDDMPALEAPPPLPKTSSSPSPAPPAAQEGLGARIARIRATRATHLDLGVPESVLLRRNTAPHVGQNVIAARAAAARALRKRTGPDALEEAAEDCRPSVPPPAPLPDEGAEALFAADTAAELSYGAEQGTVRSITLYV</sequence>
<feature type="compositionally biased region" description="Acidic residues" evidence="1">
    <location>
        <begin position="204"/>
        <end position="213"/>
    </location>
</feature>